<keyword evidence="1" id="KW-0472">Membrane</keyword>
<name>A0A239AIS5_9BACT</name>
<keyword evidence="1" id="KW-1133">Transmembrane helix</keyword>
<organism evidence="3 4">
    <name type="scientific">Belliella buryatensis</name>
    <dbReference type="NCBI Taxonomy" id="1500549"/>
    <lineage>
        <taxon>Bacteria</taxon>
        <taxon>Pseudomonadati</taxon>
        <taxon>Bacteroidota</taxon>
        <taxon>Cytophagia</taxon>
        <taxon>Cytophagales</taxon>
        <taxon>Cyclobacteriaceae</taxon>
        <taxon>Belliella</taxon>
    </lineage>
</organism>
<feature type="transmembrane region" description="Helical" evidence="1">
    <location>
        <begin position="209"/>
        <end position="227"/>
    </location>
</feature>
<sequence>MNQPQLGQKIQEWRKAKGMTQEELVEKCNINVRTIQRIEAGEVTPRSYTVKAILEALGVENENSFSISHRNESFQFSSQRKKIFLIGAISGCIYFLISFLEFYWDGILFFGSALEIPSYYIPLKIAVGVTFSLFFSGWFKLGEALDSGWIRWGSVFLIIVSISLISLDISLLGQTLTDYKLIGFVKLFFFGLSLIPLSIGLIHQRQQMGNLFLASGIVGLLAALFFVTFFFAIAGLVFVTIFDLMLIYLLFSNASQKEHKLIEGILA</sequence>
<feature type="domain" description="HTH cro/C1-type" evidence="2">
    <location>
        <begin position="10"/>
        <end position="65"/>
    </location>
</feature>
<feature type="transmembrane region" description="Helical" evidence="1">
    <location>
        <begin position="233"/>
        <end position="251"/>
    </location>
</feature>
<keyword evidence="4" id="KW-1185">Reference proteome</keyword>
<evidence type="ECO:0000259" key="2">
    <source>
        <dbReference type="PROSITE" id="PS50943"/>
    </source>
</evidence>
<dbReference type="Pfam" id="PF01381">
    <property type="entry name" value="HTH_3"/>
    <property type="match status" value="1"/>
</dbReference>
<dbReference type="RefSeq" id="WP_089237430.1">
    <property type="nucleotide sequence ID" value="NZ_FZOK01000001.1"/>
</dbReference>
<feature type="transmembrane region" description="Helical" evidence="1">
    <location>
        <begin position="181"/>
        <end position="202"/>
    </location>
</feature>
<gene>
    <name evidence="3" type="ORF">SAMN06295967_101148</name>
</gene>
<evidence type="ECO:0000313" key="4">
    <source>
        <dbReference type="Proteomes" id="UP000198480"/>
    </source>
</evidence>
<dbReference type="EMBL" id="FZOK01000001">
    <property type="protein sequence ID" value="SNR94934.1"/>
    <property type="molecule type" value="Genomic_DNA"/>
</dbReference>
<reference evidence="4" key="1">
    <citation type="submission" date="2017-06" db="EMBL/GenBank/DDBJ databases">
        <authorList>
            <person name="Varghese N."/>
            <person name="Submissions S."/>
        </authorList>
    </citation>
    <scope>NUCLEOTIDE SEQUENCE [LARGE SCALE GENOMIC DNA]</scope>
    <source>
        <strain evidence="4">5C</strain>
    </source>
</reference>
<dbReference type="AlphaFoldDB" id="A0A239AIS5"/>
<feature type="transmembrane region" description="Helical" evidence="1">
    <location>
        <begin position="116"/>
        <end position="137"/>
    </location>
</feature>
<accession>A0A239AIS5</accession>
<dbReference type="InterPro" id="IPR010982">
    <property type="entry name" value="Lambda_DNA-bd_dom_sf"/>
</dbReference>
<feature type="transmembrane region" description="Helical" evidence="1">
    <location>
        <begin position="83"/>
        <end position="104"/>
    </location>
</feature>
<feature type="transmembrane region" description="Helical" evidence="1">
    <location>
        <begin position="149"/>
        <end position="169"/>
    </location>
</feature>
<dbReference type="SMART" id="SM00530">
    <property type="entry name" value="HTH_XRE"/>
    <property type="match status" value="1"/>
</dbReference>
<dbReference type="PROSITE" id="PS50943">
    <property type="entry name" value="HTH_CROC1"/>
    <property type="match status" value="1"/>
</dbReference>
<evidence type="ECO:0000256" key="1">
    <source>
        <dbReference type="SAM" id="Phobius"/>
    </source>
</evidence>
<dbReference type="InterPro" id="IPR001387">
    <property type="entry name" value="Cro/C1-type_HTH"/>
</dbReference>
<dbReference type="GO" id="GO:0003677">
    <property type="term" value="F:DNA binding"/>
    <property type="evidence" value="ECO:0007669"/>
    <property type="project" value="InterPro"/>
</dbReference>
<dbReference type="Gene3D" id="1.10.260.40">
    <property type="entry name" value="lambda repressor-like DNA-binding domains"/>
    <property type="match status" value="1"/>
</dbReference>
<protein>
    <submittedName>
        <fullName evidence="3">Helix-turn-helix</fullName>
    </submittedName>
</protein>
<dbReference type="CDD" id="cd00093">
    <property type="entry name" value="HTH_XRE"/>
    <property type="match status" value="1"/>
</dbReference>
<proteinExistence type="predicted"/>
<dbReference type="Proteomes" id="UP000198480">
    <property type="component" value="Unassembled WGS sequence"/>
</dbReference>
<evidence type="ECO:0000313" key="3">
    <source>
        <dbReference type="EMBL" id="SNR94934.1"/>
    </source>
</evidence>
<dbReference type="SUPFAM" id="SSF47413">
    <property type="entry name" value="lambda repressor-like DNA-binding domains"/>
    <property type="match status" value="1"/>
</dbReference>
<keyword evidence="1" id="KW-0812">Transmembrane</keyword>